<evidence type="ECO:0000256" key="1">
    <source>
        <dbReference type="ARBA" id="ARBA00011079"/>
    </source>
</evidence>
<sequence length="487" mass="54675">MHRGLVLLLGLIGATCALRLSRHRKFLYPPALPEGTEPPPDQWFTQTLDHFNPTDTRTWQQRYFTNATFYKPGGPVFLMIGGEGPANPVWMVEGAWISYAKDVNAYLLYLEHRFYGQSHPTEDVSVENLVYLSSEQALADLATFTVSMQENLGLKENKWIAFGGSYPGSLAAWYRLKYPHLVHGAVATSAPIVAQLNFKEYLEVVRDSLATTGEECNTAIKEAHRQLHTLLQDKTGWITITEKFRLCTPLDGINDQDVANLFSMLTENVEDVVQYNEDNRAFEGVKGTNITIDVVCGIMTDKAGGVPVARYAALNSMILDVYDEECLDHTYDTLMKELKETSWENNTSVAGRAWTYQTCTEFGFYQSSDSADQPFGNEFPIEFFTQQCQDIYGSRFTYSLIEASIKRTNTNYGGRNLKVTRVVFPNGSVDPWHALGVTADLSTDATAIFINGTAHCANMYPALPTDPPQLTQAREQIAQLIKKWLQE</sequence>
<evidence type="ECO:0000256" key="5">
    <source>
        <dbReference type="ARBA" id="ARBA00023180"/>
    </source>
</evidence>
<feature type="chain" id="PRO_5044013247" description="Serine protease K12H4.7" evidence="6">
    <location>
        <begin position="18"/>
        <end position="487"/>
    </location>
</feature>
<comment type="caution">
    <text evidence="7">The sequence shown here is derived from an EMBL/GenBank/DDBJ whole genome shotgun (WGS) entry which is preliminary data.</text>
</comment>
<dbReference type="GO" id="GO:0070008">
    <property type="term" value="F:serine-type exopeptidase activity"/>
    <property type="evidence" value="ECO:0007669"/>
    <property type="project" value="InterPro"/>
</dbReference>
<dbReference type="Proteomes" id="UP001445076">
    <property type="component" value="Unassembled WGS sequence"/>
</dbReference>
<dbReference type="SUPFAM" id="SSF53474">
    <property type="entry name" value="alpha/beta-Hydrolases"/>
    <property type="match status" value="1"/>
</dbReference>
<gene>
    <name evidence="7" type="ORF">OTU49_002472</name>
</gene>
<dbReference type="FunFam" id="1.20.120.980:FF:000003">
    <property type="entry name" value="Serine protease 16"/>
    <property type="match status" value="1"/>
</dbReference>
<proteinExistence type="inferred from homology"/>
<evidence type="ECO:0000313" key="8">
    <source>
        <dbReference type="Proteomes" id="UP001445076"/>
    </source>
</evidence>
<comment type="similarity">
    <text evidence="1">Belongs to the peptidase S28 family.</text>
</comment>
<dbReference type="InterPro" id="IPR042269">
    <property type="entry name" value="Ser_carbopepase_S28_SKS"/>
</dbReference>
<keyword evidence="2" id="KW-0645">Protease</keyword>
<name>A0AAW0XNQ2_CHEQU</name>
<dbReference type="Gene3D" id="1.20.120.980">
    <property type="entry name" value="Serine carboxypeptidase S28, SKS domain"/>
    <property type="match status" value="1"/>
</dbReference>
<evidence type="ECO:0000313" key="7">
    <source>
        <dbReference type="EMBL" id="KAK8741057.1"/>
    </source>
</evidence>
<accession>A0AAW0XNQ2</accession>
<feature type="signal peptide" evidence="6">
    <location>
        <begin position="1"/>
        <end position="17"/>
    </location>
</feature>
<keyword evidence="8" id="KW-1185">Reference proteome</keyword>
<protein>
    <recommendedName>
        <fullName evidence="9">Serine protease K12H4.7</fullName>
    </recommendedName>
</protein>
<evidence type="ECO:0000256" key="6">
    <source>
        <dbReference type="SAM" id="SignalP"/>
    </source>
</evidence>
<dbReference type="PANTHER" id="PTHR11010:SF117">
    <property type="entry name" value="SERINE PROTEASE 16"/>
    <property type="match status" value="1"/>
</dbReference>
<reference evidence="7 8" key="1">
    <citation type="journal article" date="2024" name="BMC Genomics">
        <title>Genome assembly of redclaw crayfish (Cherax quadricarinatus) provides insights into its immune adaptation and hypoxia tolerance.</title>
        <authorList>
            <person name="Liu Z."/>
            <person name="Zheng J."/>
            <person name="Li H."/>
            <person name="Fang K."/>
            <person name="Wang S."/>
            <person name="He J."/>
            <person name="Zhou D."/>
            <person name="Weng S."/>
            <person name="Chi M."/>
            <person name="Gu Z."/>
            <person name="He J."/>
            <person name="Li F."/>
            <person name="Wang M."/>
        </authorList>
    </citation>
    <scope>NUCLEOTIDE SEQUENCE [LARGE SCALE GENOMIC DNA]</scope>
    <source>
        <strain evidence="7">ZL_2023a</strain>
    </source>
</reference>
<dbReference type="InterPro" id="IPR029058">
    <property type="entry name" value="AB_hydrolase_fold"/>
</dbReference>
<evidence type="ECO:0008006" key="9">
    <source>
        <dbReference type="Google" id="ProtNLM"/>
    </source>
</evidence>
<keyword evidence="3 6" id="KW-0732">Signal</keyword>
<dbReference type="InterPro" id="IPR008758">
    <property type="entry name" value="Peptidase_S28"/>
</dbReference>
<dbReference type="GO" id="GO:0008239">
    <property type="term" value="F:dipeptidyl-peptidase activity"/>
    <property type="evidence" value="ECO:0007669"/>
    <property type="project" value="TreeGrafter"/>
</dbReference>
<dbReference type="EMBL" id="JARKIK010000031">
    <property type="protein sequence ID" value="KAK8741057.1"/>
    <property type="molecule type" value="Genomic_DNA"/>
</dbReference>
<organism evidence="7 8">
    <name type="scientific">Cherax quadricarinatus</name>
    <name type="common">Australian red claw crayfish</name>
    <dbReference type="NCBI Taxonomy" id="27406"/>
    <lineage>
        <taxon>Eukaryota</taxon>
        <taxon>Metazoa</taxon>
        <taxon>Ecdysozoa</taxon>
        <taxon>Arthropoda</taxon>
        <taxon>Crustacea</taxon>
        <taxon>Multicrustacea</taxon>
        <taxon>Malacostraca</taxon>
        <taxon>Eumalacostraca</taxon>
        <taxon>Eucarida</taxon>
        <taxon>Decapoda</taxon>
        <taxon>Pleocyemata</taxon>
        <taxon>Astacidea</taxon>
        <taxon>Parastacoidea</taxon>
        <taxon>Parastacidae</taxon>
        <taxon>Cherax</taxon>
    </lineage>
</organism>
<dbReference type="Pfam" id="PF05577">
    <property type="entry name" value="Peptidase_S28"/>
    <property type="match status" value="1"/>
</dbReference>
<evidence type="ECO:0000256" key="3">
    <source>
        <dbReference type="ARBA" id="ARBA00022729"/>
    </source>
</evidence>
<dbReference type="AlphaFoldDB" id="A0AAW0XNQ2"/>
<keyword evidence="5" id="KW-0325">Glycoprotein</keyword>
<dbReference type="GO" id="GO:0006508">
    <property type="term" value="P:proteolysis"/>
    <property type="evidence" value="ECO:0007669"/>
    <property type="project" value="UniProtKB-KW"/>
</dbReference>
<dbReference type="PANTHER" id="PTHR11010">
    <property type="entry name" value="PROTEASE S28 PRO-X CARBOXYPEPTIDASE-RELATED"/>
    <property type="match status" value="1"/>
</dbReference>
<keyword evidence="4" id="KW-0378">Hydrolase</keyword>
<evidence type="ECO:0000256" key="2">
    <source>
        <dbReference type="ARBA" id="ARBA00022670"/>
    </source>
</evidence>
<dbReference type="Gene3D" id="3.40.50.1820">
    <property type="entry name" value="alpha/beta hydrolase"/>
    <property type="match status" value="1"/>
</dbReference>
<evidence type="ECO:0000256" key="4">
    <source>
        <dbReference type="ARBA" id="ARBA00022801"/>
    </source>
</evidence>